<protein>
    <submittedName>
        <fullName evidence="1">Uncharacterized protein</fullName>
    </submittedName>
</protein>
<accession>A0A1J5PUW1</accession>
<dbReference type="EMBL" id="MLJW01003677">
    <property type="protein sequence ID" value="OIQ71551.1"/>
    <property type="molecule type" value="Genomic_DNA"/>
</dbReference>
<sequence>MLQHMRHAVIPRRPRQCLVKAVILGAKRDLVARVKRRLLAHEAFGQGRLNRLGQPGFHQPRHAGHLQRFPQKAGLADFVGVELGDEIAPACQRHHQPRVAQLRQSLAHGGAAGPKARADFRLGYDATRCQIHRQNGRAQRLINLRASGGGKVDFRRVQPRQLQRRRLGSRGDIGGL</sequence>
<evidence type="ECO:0000313" key="1">
    <source>
        <dbReference type="EMBL" id="OIQ71551.1"/>
    </source>
</evidence>
<organism evidence="1">
    <name type="scientific">mine drainage metagenome</name>
    <dbReference type="NCBI Taxonomy" id="410659"/>
    <lineage>
        <taxon>unclassified sequences</taxon>
        <taxon>metagenomes</taxon>
        <taxon>ecological metagenomes</taxon>
    </lineage>
</organism>
<dbReference type="AlphaFoldDB" id="A0A1J5PUW1"/>
<proteinExistence type="predicted"/>
<reference evidence="1" key="1">
    <citation type="submission" date="2016-10" db="EMBL/GenBank/DDBJ databases">
        <title>Sequence of Gallionella enrichment culture.</title>
        <authorList>
            <person name="Poehlein A."/>
            <person name="Muehling M."/>
            <person name="Daniel R."/>
        </authorList>
    </citation>
    <scope>NUCLEOTIDE SEQUENCE</scope>
</reference>
<name>A0A1J5PUW1_9ZZZZ</name>
<gene>
    <name evidence="1" type="ORF">GALL_468290</name>
</gene>
<comment type="caution">
    <text evidence="1">The sequence shown here is derived from an EMBL/GenBank/DDBJ whole genome shotgun (WGS) entry which is preliminary data.</text>
</comment>